<sequence length="268" mass="29496">MRYGGAMADAKMITLPETALLTLWNRANEARRPGGIIDDPMAIQLLDSIDHDFSKFILSGRQDIAQRALAFDAPARRYLSDHPEAVVVALGEGLQTSFWRLDAAGVGHQFRWLTVDLPPIIELRERLLPASPRIAASAQSVLDFSWMDQVDAGGGVFITAEGLLPYLQPDEALGVIRECARRFPGGRMIFDLPSRFQACLARHRIWTALRGGWPRTPFSLSAREIDDLPTTVPGVQSVRRLAPPRGGPALDQLLWPTVAALPLLEFGA</sequence>
<dbReference type="GO" id="GO:0032259">
    <property type="term" value="P:methylation"/>
    <property type="evidence" value="ECO:0007669"/>
    <property type="project" value="UniProtKB-KW"/>
</dbReference>
<evidence type="ECO:0000313" key="3">
    <source>
        <dbReference type="EMBL" id="BBY59807.1"/>
    </source>
</evidence>
<dbReference type="SUPFAM" id="SSF53335">
    <property type="entry name" value="S-adenosyl-L-methionine-dependent methyltransferases"/>
    <property type="match status" value="1"/>
</dbReference>
<dbReference type="KEGG" id="msar:MSAR_29430"/>
<dbReference type="Proteomes" id="UP000466445">
    <property type="component" value="Chromosome"/>
</dbReference>
<keyword evidence="1 3" id="KW-0489">Methyltransferase</keyword>
<dbReference type="AlphaFoldDB" id="A0A7I7SS21"/>
<dbReference type="PIRSF" id="PIRSF028177">
    <property type="entry name" value="Polyketide_synth_Omtfrase_TcmP"/>
    <property type="match status" value="1"/>
</dbReference>
<keyword evidence="4" id="KW-1185">Reference proteome</keyword>
<dbReference type="InterPro" id="IPR016874">
    <property type="entry name" value="TcmP-like"/>
</dbReference>
<evidence type="ECO:0000256" key="1">
    <source>
        <dbReference type="ARBA" id="ARBA00022603"/>
    </source>
</evidence>
<protein>
    <submittedName>
        <fullName evidence="3">O-methyltransferase</fullName>
    </submittedName>
</protein>
<dbReference type="InterPro" id="IPR007213">
    <property type="entry name" value="Ppm1/Ppm2/Tcmp"/>
</dbReference>
<evidence type="ECO:0000256" key="2">
    <source>
        <dbReference type="ARBA" id="ARBA00022679"/>
    </source>
</evidence>
<dbReference type="GO" id="GO:0008168">
    <property type="term" value="F:methyltransferase activity"/>
    <property type="evidence" value="ECO:0007669"/>
    <property type="project" value="UniProtKB-KW"/>
</dbReference>
<dbReference type="PANTHER" id="PTHR43619:SF2">
    <property type="entry name" value="S-ADENOSYL-L-METHIONINE-DEPENDENT METHYLTRANSFERASES SUPERFAMILY PROTEIN"/>
    <property type="match status" value="1"/>
</dbReference>
<dbReference type="PANTHER" id="PTHR43619">
    <property type="entry name" value="S-ADENOSYL-L-METHIONINE-DEPENDENT METHYLTRANSFERASE YKTD-RELATED"/>
    <property type="match status" value="1"/>
</dbReference>
<gene>
    <name evidence="3" type="ORF">MSAR_29430</name>
</gene>
<dbReference type="EMBL" id="AP022595">
    <property type="protein sequence ID" value="BBY59807.1"/>
    <property type="molecule type" value="Genomic_DNA"/>
</dbReference>
<dbReference type="Gene3D" id="3.40.50.150">
    <property type="entry name" value="Vaccinia Virus protein VP39"/>
    <property type="match status" value="1"/>
</dbReference>
<evidence type="ECO:0000313" key="4">
    <source>
        <dbReference type="Proteomes" id="UP000466445"/>
    </source>
</evidence>
<dbReference type="Pfam" id="PF04072">
    <property type="entry name" value="LCM"/>
    <property type="match status" value="1"/>
</dbReference>
<name>A0A7I7SS21_9MYCO</name>
<dbReference type="InterPro" id="IPR029063">
    <property type="entry name" value="SAM-dependent_MTases_sf"/>
</dbReference>
<accession>A0A7I7SS21</accession>
<reference evidence="3 4" key="1">
    <citation type="journal article" date="2019" name="Emerg. Microbes Infect.">
        <title>Comprehensive subspecies identification of 175 nontuberculous mycobacteria species based on 7547 genomic profiles.</title>
        <authorList>
            <person name="Matsumoto Y."/>
            <person name="Kinjo T."/>
            <person name="Motooka D."/>
            <person name="Nabeya D."/>
            <person name="Jung N."/>
            <person name="Uechi K."/>
            <person name="Horii T."/>
            <person name="Iida T."/>
            <person name="Fujita J."/>
            <person name="Nakamura S."/>
        </authorList>
    </citation>
    <scope>NUCLEOTIDE SEQUENCE [LARGE SCALE GENOMIC DNA]</scope>
    <source>
        <strain evidence="3 4">JCM 30395</strain>
    </source>
</reference>
<proteinExistence type="predicted"/>
<organism evidence="3 4">
    <name type="scientific">Mycolicibacterium sarraceniae</name>
    <dbReference type="NCBI Taxonomy" id="1534348"/>
    <lineage>
        <taxon>Bacteria</taxon>
        <taxon>Bacillati</taxon>
        <taxon>Actinomycetota</taxon>
        <taxon>Actinomycetes</taxon>
        <taxon>Mycobacteriales</taxon>
        <taxon>Mycobacteriaceae</taxon>
        <taxon>Mycolicibacterium</taxon>
    </lineage>
</organism>
<keyword evidence="2 3" id="KW-0808">Transferase</keyword>